<protein>
    <submittedName>
        <fullName evidence="5">Protein phosphatase 1 regulatory subunit 12A isoform X1</fullName>
    </submittedName>
</protein>
<dbReference type="RefSeq" id="XP_040954491.1">
    <property type="nucleotide sequence ID" value="XM_041098557.1"/>
</dbReference>
<keyword evidence="4" id="KW-1185">Reference proteome</keyword>
<dbReference type="PANTHER" id="PTHR24126:SF40">
    <property type="entry name" value="ANKYRIN REPEAT FAMILY PROTEIN"/>
    <property type="match status" value="1"/>
</dbReference>
<evidence type="ECO:0000313" key="5">
    <source>
        <dbReference type="RefSeq" id="XP_040954491.1"/>
    </source>
</evidence>
<feature type="repeat" description="ANK" evidence="3">
    <location>
        <begin position="265"/>
        <end position="297"/>
    </location>
</feature>
<dbReference type="Pfam" id="PF13857">
    <property type="entry name" value="Ank_5"/>
    <property type="match status" value="1"/>
</dbReference>
<reference evidence="4" key="1">
    <citation type="journal article" date="2020" name="Nat. Genet.">
        <title>Genomic diversifications of five Gossypium allopolyploid species and their impact on cotton improvement.</title>
        <authorList>
            <person name="Chen Z.J."/>
            <person name="Sreedasyam A."/>
            <person name="Ando A."/>
            <person name="Song Q."/>
            <person name="De Santiago L.M."/>
            <person name="Hulse-Kemp A.M."/>
            <person name="Ding M."/>
            <person name="Ye W."/>
            <person name="Kirkbride R.C."/>
            <person name="Jenkins J."/>
            <person name="Plott C."/>
            <person name="Lovell J."/>
            <person name="Lin Y.M."/>
            <person name="Vaughn R."/>
            <person name="Liu B."/>
            <person name="Simpson S."/>
            <person name="Scheffler B.E."/>
            <person name="Wen L."/>
            <person name="Saski C.A."/>
            <person name="Grover C.E."/>
            <person name="Hu G."/>
            <person name="Conover J.L."/>
            <person name="Carlson J.W."/>
            <person name="Shu S."/>
            <person name="Boston L.B."/>
            <person name="Williams M."/>
            <person name="Peterson D.G."/>
            <person name="McGee K."/>
            <person name="Jones D.C."/>
            <person name="Wendel J.F."/>
            <person name="Stelly D.M."/>
            <person name="Grimwood J."/>
            <person name="Schmutz J."/>
        </authorList>
    </citation>
    <scope>NUCLEOTIDE SEQUENCE [LARGE SCALE GENOMIC DNA]</scope>
    <source>
        <strain evidence="4">cv. TM-1</strain>
    </source>
</reference>
<dbReference type="InterPro" id="IPR036770">
    <property type="entry name" value="Ankyrin_rpt-contain_sf"/>
</dbReference>
<evidence type="ECO:0000256" key="2">
    <source>
        <dbReference type="ARBA" id="ARBA00023043"/>
    </source>
</evidence>
<accession>A0ABM3AI27</accession>
<evidence type="ECO:0000256" key="3">
    <source>
        <dbReference type="PROSITE-ProRule" id="PRU00023"/>
    </source>
</evidence>
<dbReference type="Proteomes" id="UP000818029">
    <property type="component" value="Chromosome A03"/>
</dbReference>
<dbReference type="GeneID" id="107886516"/>
<dbReference type="InterPro" id="IPR002110">
    <property type="entry name" value="Ankyrin_rpt"/>
</dbReference>
<dbReference type="PROSITE" id="PS50297">
    <property type="entry name" value="ANK_REP_REGION"/>
    <property type="match status" value="1"/>
</dbReference>
<dbReference type="PANTHER" id="PTHR24126">
    <property type="entry name" value="ANKYRIN REPEAT, PH AND SEC7 DOMAIN CONTAINING PROTEIN SECG-RELATED"/>
    <property type="match status" value="1"/>
</dbReference>
<dbReference type="SMART" id="SM00248">
    <property type="entry name" value="ANK"/>
    <property type="match status" value="8"/>
</dbReference>
<reference evidence="5" key="2">
    <citation type="submission" date="2025-08" db="UniProtKB">
        <authorList>
            <consortium name="RefSeq"/>
        </authorList>
    </citation>
    <scope>IDENTIFICATION</scope>
</reference>
<gene>
    <name evidence="5" type="primary">LOC107886516</name>
</gene>
<sequence length="683" mass="75917">MPPSYFPLRWESTGDQWWYASPIDWAAANGLYDLVIELLHLDSNLLIKLTSLRRIRRLETVWDDEAHFDDVAKCRSFVAKRLLQECETKKGNNSLIRAGYGGWLLYTAASAGDIGFVKQLLERDPFLVFGEGEYGVTDIFYAAARSKNSELFRMLLDFAVSSRGCLGGGEGELSETRSVFKWEMMNRAVHAAARGGSLEILREILGDCTDVLGYRDVQGSTLLHTASGRGQVELHLPMSFFLASQMQVVKDLVSSFEIITSTDNQGNTALHVAAYRGYLKVVVFLIQVSPSLASVKNDYGNTFLHVAVAGFRTPGFRRIDRQIELMKQLVCGEVVDIRDMINVRNLDGRTALHMAITENVQSSLVELLMSVPSIDLNVRDVDGLTPLDLLKRRPKSASSEILIKELLAAGGISNCQDNVARSAIVSHLKEHGVGASPGTSFRVPDAEIFLYTGMENTYDAGCEKESVEYSSCLSELSDLNLSTSFDTKKSISVNHTARRLKNFLHWPRKKERKATSTESVDTDDPVEVTSTCRNWPDMHIPLREKYTKSASLPNNKRTLALHNDLPSRSSRKKFTAGLTHGMIQAAPHLAAPFKSPPSPFSVSSTTSPISMDEQKSVLDAQCFYSNSSFNGETTTRMNPKQSSVDKKLMNHYFCFGAQGLAVEDNRSHTRLDRRIKSARSLVA</sequence>
<dbReference type="Gene3D" id="1.25.40.20">
    <property type="entry name" value="Ankyrin repeat-containing domain"/>
    <property type="match status" value="2"/>
</dbReference>
<evidence type="ECO:0000256" key="1">
    <source>
        <dbReference type="ARBA" id="ARBA00022737"/>
    </source>
</evidence>
<evidence type="ECO:0000313" key="4">
    <source>
        <dbReference type="Proteomes" id="UP000818029"/>
    </source>
</evidence>
<dbReference type="SUPFAM" id="SSF48403">
    <property type="entry name" value="Ankyrin repeat"/>
    <property type="match status" value="1"/>
</dbReference>
<name>A0ABM3AI27_GOSHI</name>
<organism evidence="4 5">
    <name type="scientific">Gossypium hirsutum</name>
    <name type="common">Upland cotton</name>
    <name type="synonym">Gossypium mexicanum</name>
    <dbReference type="NCBI Taxonomy" id="3635"/>
    <lineage>
        <taxon>Eukaryota</taxon>
        <taxon>Viridiplantae</taxon>
        <taxon>Streptophyta</taxon>
        <taxon>Embryophyta</taxon>
        <taxon>Tracheophyta</taxon>
        <taxon>Spermatophyta</taxon>
        <taxon>Magnoliopsida</taxon>
        <taxon>eudicotyledons</taxon>
        <taxon>Gunneridae</taxon>
        <taxon>Pentapetalae</taxon>
        <taxon>rosids</taxon>
        <taxon>malvids</taxon>
        <taxon>Malvales</taxon>
        <taxon>Malvaceae</taxon>
        <taxon>Malvoideae</taxon>
        <taxon>Gossypium</taxon>
    </lineage>
</organism>
<dbReference type="PROSITE" id="PS50088">
    <property type="entry name" value="ANK_REPEAT"/>
    <property type="match status" value="1"/>
</dbReference>
<keyword evidence="2 3" id="KW-0040">ANK repeat</keyword>
<keyword evidence="1" id="KW-0677">Repeat</keyword>
<proteinExistence type="predicted"/>
<dbReference type="Pfam" id="PF12796">
    <property type="entry name" value="Ank_2"/>
    <property type="match status" value="1"/>
</dbReference>